<organism evidence="2 3">
    <name type="scientific">Pseudothermotoga thermarum DSM 5069</name>
    <dbReference type="NCBI Taxonomy" id="688269"/>
    <lineage>
        <taxon>Bacteria</taxon>
        <taxon>Thermotogati</taxon>
        <taxon>Thermotogota</taxon>
        <taxon>Thermotogae</taxon>
        <taxon>Thermotogales</taxon>
        <taxon>Thermotogaceae</taxon>
        <taxon>Pseudothermotoga</taxon>
    </lineage>
</organism>
<dbReference type="HOGENOM" id="CLU_044992_0_0_0"/>
<evidence type="ECO:0000313" key="3">
    <source>
        <dbReference type="Proteomes" id="UP000006804"/>
    </source>
</evidence>
<feature type="domain" description="Transglutaminase-like" evidence="1">
    <location>
        <begin position="307"/>
        <end position="368"/>
    </location>
</feature>
<dbReference type="PANTHER" id="PTHR38339:SF1">
    <property type="entry name" value="TRANSGLUTAMINASE-LIKE DOMAIN-CONTAINING PROTEIN"/>
    <property type="match status" value="1"/>
</dbReference>
<dbReference type="Gene3D" id="3.10.620.30">
    <property type="match status" value="1"/>
</dbReference>
<dbReference type="EMBL" id="CP002351">
    <property type="protein sequence ID" value="AEH50883.1"/>
    <property type="molecule type" value="Genomic_DNA"/>
</dbReference>
<dbReference type="SMART" id="SM00460">
    <property type="entry name" value="TGc"/>
    <property type="match status" value="1"/>
</dbReference>
<dbReference type="AlphaFoldDB" id="F7YY67"/>
<evidence type="ECO:0000259" key="1">
    <source>
        <dbReference type="SMART" id="SM00460"/>
    </source>
</evidence>
<dbReference type="SUPFAM" id="SSF54001">
    <property type="entry name" value="Cysteine proteinases"/>
    <property type="match status" value="1"/>
</dbReference>
<dbReference type="RefSeq" id="WP_013932105.1">
    <property type="nucleotide sequence ID" value="NC_015707.1"/>
</dbReference>
<gene>
    <name evidence="2" type="ORF">Theth_0799</name>
</gene>
<name>F7YY67_9THEM</name>
<dbReference type="Proteomes" id="UP000006804">
    <property type="component" value="Chromosome"/>
</dbReference>
<sequence length="443" mass="52136">MHFLTCGLPENILRAEASGNFSLAKCLIDQWLADERTTELQKARLSYEKERIERILKTYPYDEEEAFKIASEQIEGFSRKEFEQLIEQGKLDFIFVDGKRKFEKRFVQNLGFSMSEYKSRMKQDEDTLEARKILDERIKQLLNGDNPKVYRIRAKVMLKVKNVEKKSLRVWLPFPKVGLQVLDVRLISASKSDYYVSANNSPQRTIYFEGVEDEYWVEFEYKIKEWVNKVDLEKVSSSVDPSVQRFLAEEPPHIVFTPYLRYLANQIVKSEKNPYLKAKLIYDWITKNVRYSYVKPYATYENISQYVAENLKGDCGFQALLFITLCRIEGIPARWQSGWYANPIFASPHDWALFYVEPYGWLPADLSFGGARRNDENMRNFYFGNLDAFRMVANDDFMKDFDPPTRYHRDDPTDNQVGEAEFEDGKAEFESELEIISFEEEVV</sequence>
<dbReference type="KEGG" id="tta:Theth_0799"/>
<dbReference type="Pfam" id="PF01841">
    <property type="entry name" value="Transglut_core"/>
    <property type="match status" value="1"/>
</dbReference>
<proteinExistence type="predicted"/>
<protein>
    <submittedName>
        <fullName evidence="2">Transglutaminase domain-containing protein</fullName>
    </submittedName>
</protein>
<dbReference type="InterPro" id="IPR002931">
    <property type="entry name" value="Transglutaminase-like"/>
</dbReference>
<dbReference type="PANTHER" id="PTHR38339">
    <property type="entry name" value="TRANSGLUTAMINASE DOMAIN PROTEIN"/>
    <property type="match status" value="1"/>
</dbReference>
<evidence type="ECO:0000313" key="2">
    <source>
        <dbReference type="EMBL" id="AEH50883.1"/>
    </source>
</evidence>
<dbReference type="InterPro" id="IPR038765">
    <property type="entry name" value="Papain-like_cys_pep_sf"/>
</dbReference>
<dbReference type="STRING" id="688269.Theth_0799"/>
<dbReference type="eggNOG" id="COG1305">
    <property type="taxonomic scope" value="Bacteria"/>
</dbReference>
<dbReference type="PATRIC" id="fig|688269.3.peg.823"/>
<keyword evidence="3" id="KW-1185">Reference proteome</keyword>
<reference evidence="2 3" key="1">
    <citation type="submission" date="2010-11" db="EMBL/GenBank/DDBJ databases">
        <title>The complete genome of Thermotoga thermarum DSM 5069.</title>
        <authorList>
            <consortium name="US DOE Joint Genome Institute (JGI-PGF)"/>
            <person name="Lucas S."/>
            <person name="Copeland A."/>
            <person name="Lapidus A."/>
            <person name="Bruce D."/>
            <person name="Goodwin L."/>
            <person name="Pitluck S."/>
            <person name="Kyrpides N."/>
            <person name="Mavromatis K."/>
            <person name="Ivanova N."/>
            <person name="Zeytun A."/>
            <person name="Brettin T."/>
            <person name="Detter J.C."/>
            <person name="Tapia R."/>
            <person name="Han C."/>
            <person name="Land M."/>
            <person name="Hauser L."/>
            <person name="Markowitz V."/>
            <person name="Cheng J.-F."/>
            <person name="Hugenholtz P."/>
            <person name="Woyke T."/>
            <person name="Wu D."/>
            <person name="Spring S."/>
            <person name="Schroeder M."/>
            <person name="Brambilla E."/>
            <person name="Klenk H.-P."/>
            <person name="Eisen J.A."/>
        </authorList>
    </citation>
    <scope>NUCLEOTIDE SEQUENCE [LARGE SCALE GENOMIC DNA]</scope>
    <source>
        <strain evidence="2 3">DSM 5069</strain>
    </source>
</reference>
<dbReference type="OrthoDB" id="9804872at2"/>
<accession>F7YY67</accession>